<dbReference type="Proteomes" id="UP001321486">
    <property type="component" value="Chromosome"/>
</dbReference>
<dbReference type="EMBL" id="AP027732">
    <property type="protein sequence ID" value="BDZ49149.1"/>
    <property type="molecule type" value="Genomic_DNA"/>
</dbReference>
<organism evidence="2 3">
    <name type="scientific">Frondihabitans sucicola</name>
    <dbReference type="NCBI Taxonomy" id="1268041"/>
    <lineage>
        <taxon>Bacteria</taxon>
        <taxon>Bacillati</taxon>
        <taxon>Actinomycetota</taxon>
        <taxon>Actinomycetes</taxon>
        <taxon>Micrococcales</taxon>
        <taxon>Microbacteriaceae</taxon>
        <taxon>Frondihabitans</taxon>
    </lineage>
</organism>
<evidence type="ECO:0000256" key="1">
    <source>
        <dbReference type="SAM" id="MobiDB-lite"/>
    </source>
</evidence>
<reference evidence="3" key="1">
    <citation type="journal article" date="2019" name="Int. J. Syst. Evol. Microbiol.">
        <title>The Global Catalogue of Microorganisms (GCM) 10K type strain sequencing project: providing services to taxonomists for standard genome sequencing and annotation.</title>
        <authorList>
            <consortium name="The Broad Institute Genomics Platform"/>
            <consortium name="The Broad Institute Genome Sequencing Center for Infectious Disease"/>
            <person name="Wu L."/>
            <person name="Ma J."/>
        </authorList>
    </citation>
    <scope>NUCLEOTIDE SEQUENCE [LARGE SCALE GENOMIC DNA]</scope>
    <source>
        <strain evidence="3">NBRC 108728</strain>
    </source>
</reference>
<proteinExistence type="predicted"/>
<accession>A0ABM8GL79</accession>
<sequence length="68" mass="6639">MNASAGGADFDGRGAGGTLASGVTGGVGFTGSTTRNISGACAVKSAKAGMSWWPAESRSDPSDRNTNT</sequence>
<dbReference type="RefSeq" id="WP_286345997.1">
    <property type="nucleotide sequence ID" value="NZ_AP027732.1"/>
</dbReference>
<name>A0ABM8GL79_9MICO</name>
<keyword evidence="3" id="KW-1185">Reference proteome</keyword>
<feature type="region of interest" description="Disordered" evidence="1">
    <location>
        <begin position="1"/>
        <end position="29"/>
    </location>
</feature>
<evidence type="ECO:0000313" key="3">
    <source>
        <dbReference type="Proteomes" id="UP001321486"/>
    </source>
</evidence>
<gene>
    <name evidence="2" type="ORF">GCM10025867_13900</name>
</gene>
<feature type="region of interest" description="Disordered" evidence="1">
    <location>
        <begin position="48"/>
        <end position="68"/>
    </location>
</feature>
<feature type="compositionally biased region" description="Gly residues" evidence="1">
    <location>
        <begin position="13"/>
        <end position="29"/>
    </location>
</feature>
<protein>
    <submittedName>
        <fullName evidence="2">Uncharacterized protein</fullName>
    </submittedName>
</protein>
<evidence type="ECO:0000313" key="2">
    <source>
        <dbReference type="EMBL" id="BDZ49149.1"/>
    </source>
</evidence>
<feature type="compositionally biased region" description="Basic and acidic residues" evidence="1">
    <location>
        <begin position="57"/>
        <end position="68"/>
    </location>
</feature>